<evidence type="ECO:0000256" key="4">
    <source>
        <dbReference type="ARBA" id="ARBA00022692"/>
    </source>
</evidence>
<gene>
    <name evidence="10" type="ORF">GCM10011499_19750</name>
</gene>
<dbReference type="Gene3D" id="1.20.1720.10">
    <property type="entry name" value="Multidrug resistance protein D"/>
    <property type="match status" value="1"/>
</dbReference>
<feature type="transmembrane region" description="Helical" evidence="8">
    <location>
        <begin position="455"/>
        <end position="474"/>
    </location>
</feature>
<reference evidence="10 11" key="1">
    <citation type="journal article" date="2014" name="Int. J. Syst. Evol. Microbiol.">
        <title>Complete genome sequence of Corynebacterium casei LMG S-19264T (=DSM 44701T), isolated from a smear-ripened cheese.</title>
        <authorList>
            <consortium name="US DOE Joint Genome Institute (JGI-PGF)"/>
            <person name="Walter F."/>
            <person name="Albersmeier A."/>
            <person name="Kalinowski J."/>
            <person name="Ruckert C."/>
        </authorList>
    </citation>
    <scope>NUCLEOTIDE SEQUENCE [LARGE SCALE GENOMIC DNA]</scope>
    <source>
        <strain evidence="10 11">CGMCC 1.15896</strain>
    </source>
</reference>
<evidence type="ECO:0000313" key="10">
    <source>
        <dbReference type="EMBL" id="GGA49880.1"/>
    </source>
</evidence>
<feature type="transmembrane region" description="Helical" evidence="8">
    <location>
        <begin position="74"/>
        <end position="94"/>
    </location>
</feature>
<evidence type="ECO:0000256" key="1">
    <source>
        <dbReference type="ARBA" id="ARBA00004651"/>
    </source>
</evidence>
<sequence length="512" mass="54605">MQDGKRVFAKAVLKVHYSANDSQICPDWPSSLTRIVPLVLAVALFMENMDATVIATSLPAIAADIGTTPVALKLAFTAYFVALAIFIPISAWMADKYGAKRVFMAAIVIFVLGSVACAFAGSLHEFVFARFFKGVGGAMMSPLARLILFRSTPRTELVNAMAWLTIPALVAPTVGPPVGGFLTTFFSWHWIFLINVPIGLAGLVMIQRFLPEIESGPLRRMDFPGFILVAIAFAGTLFGLSLLSLPVLPLWVAIVSTVVGLSAGVAYWLHANRTETPLLDPKMFREPAFRASIVGTAIFLVGVGAIPFLLPLMLQLSFGMTPFESGMITFIGALGALITKFFAKSIFSAFGFRNVLLIGAVVSAIAIAIKGTFTPETPVAVMMTVILCAGLIRSSYFTGQHALGLSQIKESEAGQATAISTVVRPLATALGVALAGGVLEISAHRHGGQIQLEDFHIAFFVVAIVSLFAALPFLRLSKDAGAAVSGHLTKEQREAALERSRSEGSEGRAPRF</sequence>
<dbReference type="CDD" id="cd17503">
    <property type="entry name" value="MFS_LmrB_MDR_like"/>
    <property type="match status" value="1"/>
</dbReference>
<dbReference type="InterPro" id="IPR004638">
    <property type="entry name" value="EmrB-like"/>
</dbReference>
<feature type="transmembrane region" description="Helical" evidence="8">
    <location>
        <begin position="250"/>
        <end position="270"/>
    </location>
</feature>
<dbReference type="Gene3D" id="1.20.1250.20">
    <property type="entry name" value="MFS general substrate transporter like domains"/>
    <property type="match status" value="1"/>
</dbReference>
<dbReference type="InterPro" id="IPR011701">
    <property type="entry name" value="MFS"/>
</dbReference>
<feature type="transmembrane region" description="Helical" evidence="8">
    <location>
        <begin position="291"/>
        <end position="314"/>
    </location>
</feature>
<feature type="region of interest" description="Disordered" evidence="7">
    <location>
        <begin position="493"/>
        <end position="512"/>
    </location>
</feature>
<evidence type="ECO:0000256" key="8">
    <source>
        <dbReference type="SAM" id="Phobius"/>
    </source>
</evidence>
<dbReference type="PROSITE" id="PS50850">
    <property type="entry name" value="MFS"/>
    <property type="match status" value="1"/>
</dbReference>
<feature type="transmembrane region" description="Helical" evidence="8">
    <location>
        <begin position="355"/>
        <end position="373"/>
    </location>
</feature>
<dbReference type="InterPro" id="IPR036259">
    <property type="entry name" value="MFS_trans_sf"/>
</dbReference>
<dbReference type="GO" id="GO:0022857">
    <property type="term" value="F:transmembrane transporter activity"/>
    <property type="evidence" value="ECO:0007669"/>
    <property type="project" value="InterPro"/>
</dbReference>
<evidence type="ECO:0000256" key="6">
    <source>
        <dbReference type="ARBA" id="ARBA00023136"/>
    </source>
</evidence>
<keyword evidence="2" id="KW-0813">Transport</keyword>
<keyword evidence="5 8" id="KW-1133">Transmembrane helix</keyword>
<feature type="transmembrane region" description="Helical" evidence="8">
    <location>
        <begin position="101"/>
        <end position="121"/>
    </location>
</feature>
<comment type="caution">
    <text evidence="10">The sequence shown here is derived from an EMBL/GenBank/DDBJ whole genome shotgun (WGS) entry which is preliminary data.</text>
</comment>
<feature type="transmembrane region" description="Helical" evidence="8">
    <location>
        <begin position="416"/>
        <end position="435"/>
    </location>
</feature>
<dbReference type="PRINTS" id="PR01036">
    <property type="entry name" value="TCRTETB"/>
</dbReference>
<dbReference type="GO" id="GO:0005886">
    <property type="term" value="C:plasma membrane"/>
    <property type="evidence" value="ECO:0007669"/>
    <property type="project" value="UniProtKB-SubCell"/>
</dbReference>
<protein>
    <submittedName>
        <fullName evidence="10">MFS transporter</fullName>
    </submittedName>
</protein>
<feature type="transmembrane region" description="Helical" evidence="8">
    <location>
        <begin position="226"/>
        <end position="244"/>
    </location>
</feature>
<dbReference type="SUPFAM" id="SSF103473">
    <property type="entry name" value="MFS general substrate transporter"/>
    <property type="match status" value="1"/>
</dbReference>
<feature type="transmembrane region" description="Helical" evidence="8">
    <location>
        <begin position="160"/>
        <end position="182"/>
    </location>
</feature>
<dbReference type="InterPro" id="IPR020846">
    <property type="entry name" value="MFS_dom"/>
</dbReference>
<evidence type="ECO:0000256" key="7">
    <source>
        <dbReference type="SAM" id="MobiDB-lite"/>
    </source>
</evidence>
<evidence type="ECO:0000313" key="11">
    <source>
        <dbReference type="Proteomes" id="UP000596977"/>
    </source>
</evidence>
<evidence type="ECO:0000256" key="5">
    <source>
        <dbReference type="ARBA" id="ARBA00022989"/>
    </source>
</evidence>
<feature type="transmembrane region" description="Helical" evidence="8">
    <location>
        <begin position="38"/>
        <end position="62"/>
    </location>
</feature>
<keyword evidence="11" id="KW-1185">Reference proteome</keyword>
<evidence type="ECO:0000259" key="9">
    <source>
        <dbReference type="PROSITE" id="PS50850"/>
    </source>
</evidence>
<feature type="transmembrane region" description="Helical" evidence="8">
    <location>
        <begin position="188"/>
        <end position="206"/>
    </location>
</feature>
<feature type="transmembrane region" description="Helical" evidence="8">
    <location>
        <begin position="326"/>
        <end position="343"/>
    </location>
</feature>
<name>A0A916VXI0_9HYPH</name>
<dbReference type="AlphaFoldDB" id="A0A916VXI0"/>
<dbReference type="PANTHER" id="PTHR42718">
    <property type="entry name" value="MAJOR FACILITATOR SUPERFAMILY MULTIDRUG TRANSPORTER MFSC"/>
    <property type="match status" value="1"/>
</dbReference>
<dbReference type="Pfam" id="PF07690">
    <property type="entry name" value="MFS_1"/>
    <property type="match status" value="2"/>
</dbReference>
<keyword evidence="3" id="KW-1003">Cell membrane</keyword>
<feature type="transmembrane region" description="Helical" evidence="8">
    <location>
        <begin position="127"/>
        <end position="148"/>
    </location>
</feature>
<keyword evidence="4 8" id="KW-0812">Transmembrane</keyword>
<dbReference type="NCBIfam" id="TIGR00711">
    <property type="entry name" value="efflux_EmrB"/>
    <property type="match status" value="1"/>
</dbReference>
<dbReference type="PANTHER" id="PTHR42718:SF46">
    <property type="entry name" value="BLR6921 PROTEIN"/>
    <property type="match status" value="1"/>
</dbReference>
<feature type="domain" description="Major facilitator superfamily (MFS) profile" evidence="9">
    <location>
        <begin position="36"/>
        <end position="481"/>
    </location>
</feature>
<organism evidence="10 11">
    <name type="scientific">Pelagibacterium lentulum</name>
    <dbReference type="NCBI Taxonomy" id="2029865"/>
    <lineage>
        <taxon>Bacteria</taxon>
        <taxon>Pseudomonadati</taxon>
        <taxon>Pseudomonadota</taxon>
        <taxon>Alphaproteobacteria</taxon>
        <taxon>Hyphomicrobiales</taxon>
        <taxon>Devosiaceae</taxon>
        <taxon>Pelagibacterium</taxon>
    </lineage>
</organism>
<accession>A0A916VXI0</accession>
<keyword evidence="6 8" id="KW-0472">Membrane</keyword>
<comment type="subcellular location">
    <subcellularLocation>
        <location evidence="1">Cell membrane</location>
        <topology evidence="1">Multi-pass membrane protein</topology>
    </subcellularLocation>
</comment>
<dbReference type="EMBL" id="BMKB01000003">
    <property type="protein sequence ID" value="GGA49880.1"/>
    <property type="molecule type" value="Genomic_DNA"/>
</dbReference>
<evidence type="ECO:0000256" key="2">
    <source>
        <dbReference type="ARBA" id="ARBA00022448"/>
    </source>
</evidence>
<feature type="transmembrane region" description="Helical" evidence="8">
    <location>
        <begin position="379"/>
        <end position="396"/>
    </location>
</feature>
<dbReference type="Proteomes" id="UP000596977">
    <property type="component" value="Unassembled WGS sequence"/>
</dbReference>
<proteinExistence type="predicted"/>
<evidence type="ECO:0000256" key="3">
    <source>
        <dbReference type="ARBA" id="ARBA00022475"/>
    </source>
</evidence>